<dbReference type="AlphaFoldDB" id="A0A830C560"/>
<protein>
    <submittedName>
        <fullName evidence="3">Uncharacterized protein</fullName>
    </submittedName>
</protein>
<proteinExistence type="predicted"/>
<name>A0A830C560_9LAMI</name>
<sequence length="191" mass="20599">MGEEAENNQQQPDTQITLPTTAPNPNPNSITKAQFAAWKLRKDADSAARKAEAERKREEDIAAGLVQMNGLKAVLLLWYKDGVFAIENRSPAEGAYSEGLLNAKLTQQNMYLLLLIVIDFLGFPPSVIATAAVITAAGDGVDLPDTFDARISRFAAACASCDSQPENPASVSGSEPEYKRQRSSTPDVQES</sequence>
<dbReference type="OrthoDB" id="1910064at2759"/>
<accession>A0A830C560</accession>
<comment type="caution">
    <text evidence="3">The sequence shown here is derived from an EMBL/GenBank/DDBJ whole genome shotgun (WGS) entry which is preliminary data.</text>
</comment>
<evidence type="ECO:0000256" key="1">
    <source>
        <dbReference type="SAM" id="MobiDB-lite"/>
    </source>
</evidence>
<keyword evidence="2" id="KW-1133">Transmembrane helix</keyword>
<keyword evidence="2" id="KW-0812">Transmembrane</keyword>
<keyword evidence="4" id="KW-1185">Reference proteome</keyword>
<evidence type="ECO:0000256" key="2">
    <source>
        <dbReference type="SAM" id="Phobius"/>
    </source>
</evidence>
<feature type="compositionally biased region" description="Polar residues" evidence="1">
    <location>
        <begin position="7"/>
        <end position="21"/>
    </location>
</feature>
<reference evidence="3" key="1">
    <citation type="submission" date="2020-07" db="EMBL/GenBank/DDBJ databases">
        <title>Ethylene signaling mediates host invasion by parasitic plants.</title>
        <authorList>
            <person name="Yoshida S."/>
        </authorList>
    </citation>
    <scope>NUCLEOTIDE SEQUENCE</scope>
    <source>
        <strain evidence="3">Okayama</strain>
    </source>
</reference>
<feature type="compositionally biased region" description="Polar residues" evidence="1">
    <location>
        <begin position="161"/>
        <end position="173"/>
    </location>
</feature>
<keyword evidence="2" id="KW-0472">Membrane</keyword>
<feature type="region of interest" description="Disordered" evidence="1">
    <location>
        <begin position="1"/>
        <end position="30"/>
    </location>
</feature>
<feature type="region of interest" description="Disordered" evidence="1">
    <location>
        <begin position="161"/>
        <end position="191"/>
    </location>
</feature>
<dbReference type="PANTHER" id="PTHR43456">
    <property type="entry name" value="RIESKE (2FE-2S) DOMAIN-CONTAINING PROTEIN"/>
    <property type="match status" value="1"/>
</dbReference>
<gene>
    <name evidence="3" type="ORF">PHJA_001476600</name>
</gene>
<feature type="transmembrane region" description="Helical" evidence="2">
    <location>
        <begin position="111"/>
        <end position="137"/>
    </location>
</feature>
<evidence type="ECO:0000313" key="4">
    <source>
        <dbReference type="Proteomes" id="UP000653305"/>
    </source>
</evidence>
<dbReference type="EMBL" id="BMAC01000309">
    <property type="protein sequence ID" value="GFP93322.1"/>
    <property type="molecule type" value="Genomic_DNA"/>
</dbReference>
<evidence type="ECO:0000313" key="3">
    <source>
        <dbReference type="EMBL" id="GFP93322.1"/>
    </source>
</evidence>
<organism evidence="3 4">
    <name type="scientific">Phtheirospermum japonicum</name>
    <dbReference type="NCBI Taxonomy" id="374723"/>
    <lineage>
        <taxon>Eukaryota</taxon>
        <taxon>Viridiplantae</taxon>
        <taxon>Streptophyta</taxon>
        <taxon>Embryophyta</taxon>
        <taxon>Tracheophyta</taxon>
        <taxon>Spermatophyta</taxon>
        <taxon>Magnoliopsida</taxon>
        <taxon>eudicotyledons</taxon>
        <taxon>Gunneridae</taxon>
        <taxon>Pentapetalae</taxon>
        <taxon>asterids</taxon>
        <taxon>lamiids</taxon>
        <taxon>Lamiales</taxon>
        <taxon>Orobanchaceae</taxon>
        <taxon>Orobanchaceae incertae sedis</taxon>
        <taxon>Phtheirospermum</taxon>
    </lineage>
</organism>
<dbReference type="Proteomes" id="UP000653305">
    <property type="component" value="Unassembled WGS sequence"/>
</dbReference>
<dbReference type="PANTHER" id="PTHR43456:SF2">
    <property type="entry name" value="RIESKE (2FE-2S) DOMAIN-CONTAINING PROTEIN"/>
    <property type="match status" value="1"/>
</dbReference>